<keyword evidence="2" id="KW-1185">Reference proteome</keyword>
<reference evidence="2" key="1">
    <citation type="submission" date="2016-06" db="EMBL/GenBank/DDBJ databases">
        <authorList>
            <person name="Butler K."/>
        </authorList>
    </citation>
    <scope>NUCLEOTIDE SEQUENCE [LARGE SCALE GENOMIC DNA]</scope>
    <source>
        <strain evidence="2">GCSL-Mp20</strain>
    </source>
</reference>
<dbReference type="AlphaFoldDB" id="A0A1B8HTB4"/>
<name>A0A1B8HTB4_9GAMM</name>
<accession>A0A1B8HTB4</accession>
<protein>
    <submittedName>
        <fullName evidence="1">Uncharacterized protein</fullName>
    </submittedName>
</protein>
<gene>
    <name evidence="1" type="ORF">AYY18_14325</name>
</gene>
<dbReference type="EMBL" id="LZEY01000003">
    <property type="protein sequence ID" value="OBU13031.1"/>
    <property type="molecule type" value="Genomic_DNA"/>
</dbReference>
<evidence type="ECO:0000313" key="1">
    <source>
        <dbReference type="EMBL" id="OBU13031.1"/>
    </source>
</evidence>
<sequence length="65" mass="7571">MFTDITAAIEEARFSNLKWGFDYAVIQASWGMMKVVTHFRAESMKKCSVMFTTRNDKYHTVQVQS</sequence>
<dbReference type="Proteomes" id="UP000092377">
    <property type="component" value="Unassembled WGS sequence"/>
</dbReference>
<proteinExistence type="predicted"/>
<evidence type="ECO:0000313" key="2">
    <source>
        <dbReference type="Proteomes" id="UP000092377"/>
    </source>
</evidence>
<organism evidence="1 2">
    <name type="scientific">Morganella psychrotolerans</name>
    <dbReference type="NCBI Taxonomy" id="368603"/>
    <lineage>
        <taxon>Bacteria</taxon>
        <taxon>Pseudomonadati</taxon>
        <taxon>Pseudomonadota</taxon>
        <taxon>Gammaproteobacteria</taxon>
        <taxon>Enterobacterales</taxon>
        <taxon>Morganellaceae</taxon>
        <taxon>Morganella</taxon>
    </lineage>
</organism>
<comment type="caution">
    <text evidence="1">The sequence shown here is derived from an EMBL/GenBank/DDBJ whole genome shotgun (WGS) entry which is preliminary data.</text>
</comment>